<feature type="compositionally biased region" description="Basic residues" evidence="4">
    <location>
        <begin position="9"/>
        <end position="21"/>
    </location>
</feature>
<dbReference type="EMBL" id="JH795860">
    <property type="protein sequence ID" value="EJU03050.1"/>
    <property type="molecule type" value="Genomic_DNA"/>
</dbReference>
<dbReference type="GeneID" id="63685041"/>
<name>M5G4A0_DACPD</name>
<feature type="compositionally biased region" description="Acidic residues" evidence="4">
    <location>
        <begin position="245"/>
        <end position="257"/>
    </location>
</feature>
<evidence type="ECO:0000256" key="3">
    <source>
        <dbReference type="SAM" id="Coils"/>
    </source>
</evidence>
<dbReference type="RefSeq" id="XP_040629944.1">
    <property type="nucleotide sequence ID" value="XM_040769979.1"/>
</dbReference>
<reference evidence="5 6" key="1">
    <citation type="journal article" date="2012" name="Science">
        <title>The Paleozoic origin of enzymatic lignin decomposition reconstructed from 31 fungal genomes.</title>
        <authorList>
            <person name="Floudas D."/>
            <person name="Binder M."/>
            <person name="Riley R."/>
            <person name="Barry K."/>
            <person name="Blanchette R.A."/>
            <person name="Henrissat B."/>
            <person name="Martinez A.T."/>
            <person name="Otillar R."/>
            <person name="Spatafora J.W."/>
            <person name="Yadav J.S."/>
            <person name="Aerts A."/>
            <person name="Benoit I."/>
            <person name="Boyd A."/>
            <person name="Carlson A."/>
            <person name="Copeland A."/>
            <person name="Coutinho P.M."/>
            <person name="de Vries R.P."/>
            <person name="Ferreira P."/>
            <person name="Findley K."/>
            <person name="Foster B."/>
            <person name="Gaskell J."/>
            <person name="Glotzer D."/>
            <person name="Gorecki P."/>
            <person name="Heitman J."/>
            <person name="Hesse C."/>
            <person name="Hori C."/>
            <person name="Igarashi K."/>
            <person name="Jurgens J.A."/>
            <person name="Kallen N."/>
            <person name="Kersten P."/>
            <person name="Kohler A."/>
            <person name="Kuees U."/>
            <person name="Kumar T.K.A."/>
            <person name="Kuo A."/>
            <person name="LaButti K."/>
            <person name="Larrondo L.F."/>
            <person name="Lindquist E."/>
            <person name="Ling A."/>
            <person name="Lombard V."/>
            <person name="Lucas S."/>
            <person name="Lundell T."/>
            <person name="Martin R."/>
            <person name="McLaughlin D.J."/>
            <person name="Morgenstern I."/>
            <person name="Morin E."/>
            <person name="Murat C."/>
            <person name="Nagy L.G."/>
            <person name="Nolan M."/>
            <person name="Ohm R.A."/>
            <person name="Patyshakuliyeva A."/>
            <person name="Rokas A."/>
            <person name="Ruiz-Duenas F.J."/>
            <person name="Sabat G."/>
            <person name="Salamov A."/>
            <person name="Samejima M."/>
            <person name="Schmutz J."/>
            <person name="Slot J.C."/>
            <person name="St John F."/>
            <person name="Stenlid J."/>
            <person name="Sun H."/>
            <person name="Sun S."/>
            <person name="Syed K."/>
            <person name="Tsang A."/>
            <person name="Wiebenga A."/>
            <person name="Young D."/>
            <person name="Pisabarro A."/>
            <person name="Eastwood D.C."/>
            <person name="Martin F."/>
            <person name="Cullen D."/>
            <person name="Grigoriev I.V."/>
            <person name="Hibbett D.S."/>
        </authorList>
    </citation>
    <scope>NUCLEOTIDE SEQUENCE [LARGE SCALE GENOMIC DNA]</scope>
    <source>
        <strain evidence="5 6">DJM-731 SS1</strain>
    </source>
</reference>
<protein>
    <submittedName>
        <fullName evidence="5">Uncharacterized protein</fullName>
    </submittedName>
</protein>
<dbReference type="AlphaFoldDB" id="M5G4A0"/>
<dbReference type="OMA" id="PTEYSKD"/>
<dbReference type="OrthoDB" id="429427at2759"/>
<evidence type="ECO:0000256" key="2">
    <source>
        <dbReference type="ARBA" id="ARBA00023242"/>
    </source>
</evidence>
<evidence type="ECO:0000256" key="1">
    <source>
        <dbReference type="ARBA" id="ARBA00004123"/>
    </source>
</evidence>
<feature type="region of interest" description="Disordered" evidence="4">
    <location>
        <begin position="198"/>
        <end position="257"/>
    </location>
</feature>
<feature type="compositionally biased region" description="Basic and acidic residues" evidence="4">
    <location>
        <begin position="198"/>
        <end position="217"/>
    </location>
</feature>
<dbReference type="InterPro" id="IPR028211">
    <property type="entry name" value="Ntr2"/>
</dbReference>
<dbReference type="GO" id="GO:0071008">
    <property type="term" value="C:U2-type post-mRNA release spliceosomal complex"/>
    <property type="evidence" value="ECO:0007669"/>
    <property type="project" value="InterPro"/>
</dbReference>
<gene>
    <name evidence="5" type="ORF">DACRYDRAFT_115322</name>
</gene>
<comment type="subcellular location">
    <subcellularLocation>
        <location evidence="1">Nucleus</location>
    </subcellularLocation>
</comment>
<feature type="region of interest" description="Disordered" evidence="4">
    <location>
        <begin position="1"/>
        <end position="156"/>
    </location>
</feature>
<keyword evidence="6" id="KW-1185">Reference proteome</keyword>
<dbReference type="Pfam" id="PF15458">
    <property type="entry name" value="NTR2"/>
    <property type="match status" value="1"/>
</dbReference>
<sequence length="399" mass="43561">MDEDPVPLIKKRQARHLRAAGRVRATDEDGDTGAEASADDSRPPSPSESPASIPAKLKKKSKLATRLSFGGNDTSSEGPAFNVKKSNLSRRISLRDHPSLVADTGASTSAAEERPSYSAEDLASLKASTPSTALRQKARQSVVVDDDADGGASGSGMDDFAYEQLMGSVDNMEIDTGTLADENITLGTQTRIAFAREKRAEARKMPKHEGLSLDNSKDFISLDINGPGEERAQSGPHPGSRLVREDDELGEGDDEAAEYTGAQERIALGKKAREKEAQNRRAALVEAIDEVEAGSDDSESREWELAQERRANITRLSPDSDEKREIYRAPPIPTIIPIPTLAAQQARLSLLLEDLTRQHLLHTKALDAVEKEREDLSQNQARVRREIEELKARQSQVLL</sequence>
<dbReference type="GO" id="GO:0000390">
    <property type="term" value="P:spliceosomal complex disassembly"/>
    <property type="evidence" value="ECO:0007669"/>
    <property type="project" value="InterPro"/>
</dbReference>
<evidence type="ECO:0000256" key="4">
    <source>
        <dbReference type="SAM" id="MobiDB-lite"/>
    </source>
</evidence>
<proteinExistence type="predicted"/>
<keyword evidence="2" id="KW-0539">Nucleus</keyword>
<evidence type="ECO:0000313" key="5">
    <source>
        <dbReference type="EMBL" id="EJU03050.1"/>
    </source>
</evidence>
<dbReference type="Proteomes" id="UP000030653">
    <property type="component" value="Unassembled WGS sequence"/>
</dbReference>
<dbReference type="GO" id="GO:0003677">
    <property type="term" value="F:DNA binding"/>
    <property type="evidence" value="ECO:0007669"/>
    <property type="project" value="InterPro"/>
</dbReference>
<dbReference type="PANTHER" id="PTHR12214">
    <property type="entry name" value="GC-RICH SEQUENCE DNA-BINDING FACTOR"/>
    <property type="match status" value="1"/>
</dbReference>
<feature type="coiled-coil region" evidence="3">
    <location>
        <begin position="352"/>
        <end position="393"/>
    </location>
</feature>
<evidence type="ECO:0000313" key="6">
    <source>
        <dbReference type="Proteomes" id="UP000030653"/>
    </source>
</evidence>
<accession>M5G4A0</accession>
<keyword evidence="3" id="KW-0175">Coiled coil</keyword>
<dbReference type="InterPro" id="IPR012890">
    <property type="entry name" value="GCFC2-like"/>
</dbReference>
<dbReference type="STRING" id="1858805.M5G4A0"/>
<organism evidence="5 6">
    <name type="scientific">Dacryopinax primogenitus (strain DJM 731)</name>
    <name type="common">Brown rot fungus</name>
    <dbReference type="NCBI Taxonomy" id="1858805"/>
    <lineage>
        <taxon>Eukaryota</taxon>
        <taxon>Fungi</taxon>
        <taxon>Dikarya</taxon>
        <taxon>Basidiomycota</taxon>
        <taxon>Agaricomycotina</taxon>
        <taxon>Dacrymycetes</taxon>
        <taxon>Dacrymycetales</taxon>
        <taxon>Dacrymycetaceae</taxon>
        <taxon>Dacryopinax</taxon>
    </lineage>
</organism>
<dbReference type="HOGENOM" id="CLU_690818_0_0_1"/>
<dbReference type="PANTHER" id="PTHR12214:SF0">
    <property type="entry name" value="LD29489P"/>
    <property type="match status" value="1"/>
</dbReference>